<dbReference type="Proteomes" id="UP001430848">
    <property type="component" value="Unassembled WGS sequence"/>
</dbReference>
<name>A0ABR1NT91_DIAER</name>
<dbReference type="Gene3D" id="3.30.559.10">
    <property type="entry name" value="Chloramphenicol acetyltransferase-like domain"/>
    <property type="match status" value="1"/>
</dbReference>
<keyword evidence="3" id="KW-0808">Transferase</keyword>
<keyword evidence="4" id="KW-0012">Acyltransferase</keyword>
<evidence type="ECO:0000256" key="4">
    <source>
        <dbReference type="ARBA" id="ARBA00023315"/>
    </source>
</evidence>
<feature type="region of interest" description="Disordered" evidence="5">
    <location>
        <begin position="98"/>
        <end position="129"/>
    </location>
</feature>
<dbReference type="EMBL" id="JAKNSF020000115">
    <property type="protein sequence ID" value="KAK7714556.1"/>
    <property type="molecule type" value="Genomic_DNA"/>
</dbReference>
<sequence>MPTTAHPAASRIPKPSKVPAVVADPGDLADLVWADGYRPNGLKDYIDTDAPVLGLRVHTFHDATLVALQWQHVAFDALGLQYVLEAWSAMLWGRSGSDNIPTPHGGQDGSDGSDPFGTTLAQGRPPATGEQHVLADRRVGIAGIARWGLGYGIDVALRAKDNRMVCVPASYWRPQLERAMAELRAVAVKDGQDPEKVFLTENDIITAFILRCVVAAGSMQPDKLVNGSIAMSLRKAFEGPDGLIPPSSRHPYVGNAFGWAHVLVRAGDVTSNPLSWLAGEVRHAINTQGTREQHEAYYALVKTSGTGLPTVIFGDGGMSQVGFSNLSKAGLFDLDFAPARKGGDKRQDQPPRPCKPVYVQENHGPIKPVDGFFVLGKDSLGNYWTSAYKLKGAWDKIQEQLAKEFGK</sequence>
<evidence type="ECO:0000256" key="3">
    <source>
        <dbReference type="ARBA" id="ARBA00022679"/>
    </source>
</evidence>
<organism evidence="6 7">
    <name type="scientific">Diaporthe eres</name>
    <name type="common">Phomopsis oblonga</name>
    <dbReference type="NCBI Taxonomy" id="83184"/>
    <lineage>
        <taxon>Eukaryota</taxon>
        <taxon>Fungi</taxon>
        <taxon>Dikarya</taxon>
        <taxon>Ascomycota</taxon>
        <taxon>Pezizomycotina</taxon>
        <taxon>Sordariomycetes</taxon>
        <taxon>Sordariomycetidae</taxon>
        <taxon>Diaporthales</taxon>
        <taxon>Diaporthaceae</taxon>
        <taxon>Diaporthe</taxon>
        <taxon>Diaporthe eres species complex</taxon>
    </lineage>
</organism>
<accession>A0ABR1NT91</accession>
<evidence type="ECO:0000256" key="5">
    <source>
        <dbReference type="SAM" id="MobiDB-lite"/>
    </source>
</evidence>
<dbReference type="Pfam" id="PF02458">
    <property type="entry name" value="Transferase"/>
    <property type="match status" value="1"/>
</dbReference>
<reference evidence="6 7" key="1">
    <citation type="submission" date="2024-02" db="EMBL/GenBank/DDBJ databases">
        <title>De novo assembly and annotation of 12 fungi associated with fruit tree decline syndrome in Ontario, Canada.</title>
        <authorList>
            <person name="Sulman M."/>
            <person name="Ellouze W."/>
            <person name="Ilyukhin E."/>
        </authorList>
    </citation>
    <scope>NUCLEOTIDE SEQUENCE [LARGE SCALE GENOMIC DNA]</scope>
    <source>
        <strain evidence="6 7">M169</strain>
    </source>
</reference>
<evidence type="ECO:0000256" key="2">
    <source>
        <dbReference type="ARBA" id="ARBA00009861"/>
    </source>
</evidence>
<dbReference type="InterPro" id="IPR023213">
    <property type="entry name" value="CAT-like_dom_sf"/>
</dbReference>
<evidence type="ECO:0000256" key="1">
    <source>
        <dbReference type="ARBA" id="ARBA00005179"/>
    </source>
</evidence>
<evidence type="ECO:0000313" key="6">
    <source>
        <dbReference type="EMBL" id="KAK7714556.1"/>
    </source>
</evidence>
<comment type="similarity">
    <text evidence="2">Belongs to the plant acyltransferase family.</text>
</comment>
<protein>
    <submittedName>
        <fullName evidence="6">Uncharacterized protein</fullName>
    </submittedName>
</protein>
<proteinExistence type="inferred from homology"/>
<gene>
    <name evidence="6" type="ORF">SLS63_011678</name>
</gene>
<evidence type="ECO:0000313" key="7">
    <source>
        <dbReference type="Proteomes" id="UP001430848"/>
    </source>
</evidence>
<dbReference type="PANTHER" id="PTHR31896:SF69">
    <property type="entry name" value="FAMILY REGULATORY PROTEIN, PUTATIVE (AFU_ORTHOLOGUE AFUA_3G14730)-RELATED"/>
    <property type="match status" value="1"/>
</dbReference>
<keyword evidence="7" id="KW-1185">Reference proteome</keyword>
<dbReference type="PANTHER" id="PTHR31896">
    <property type="entry name" value="FAMILY REGULATORY PROTEIN, PUTATIVE (AFU_ORTHOLOGUE AFUA_3G14730)-RELATED"/>
    <property type="match status" value="1"/>
</dbReference>
<comment type="pathway">
    <text evidence="1">Secondary metabolite biosynthesis.</text>
</comment>
<dbReference type="InterPro" id="IPR051283">
    <property type="entry name" value="Sec_Metabolite_Acyltrans"/>
</dbReference>
<comment type="caution">
    <text evidence="6">The sequence shown here is derived from an EMBL/GenBank/DDBJ whole genome shotgun (WGS) entry which is preliminary data.</text>
</comment>
<feature type="region of interest" description="Disordered" evidence="5">
    <location>
        <begin position="340"/>
        <end position="360"/>
    </location>
</feature>